<proteinExistence type="predicted"/>
<gene>
    <name evidence="1" type="ORF">llap_19780</name>
</gene>
<keyword evidence="2" id="KW-1185">Reference proteome</keyword>
<reference evidence="2" key="2">
    <citation type="submission" date="2017-12" db="EMBL/GenBank/DDBJ databases">
        <title>Genome sequence of the Bar-tailed Godwit (Limosa lapponica baueri).</title>
        <authorList>
            <person name="Lima N.C.B."/>
            <person name="Parody-Merino A.M."/>
            <person name="Battley P.F."/>
            <person name="Fidler A.E."/>
            <person name="Prosdocimi F."/>
        </authorList>
    </citation>
    <scope>NUCLEOTIDE SEQUENCE [LARGE SCALE GENOMIC DNA]</scope>
</reference>
<dbReference type="PANTHER" id="PTHR10166:SF68">
    <property type="entry name" value="VWFA AND CACHE DOMAIN-CONTAINING PROTEIN 1"/>
    <property type="match status" value="1"/>
</dbReference>
<accession>A0A2I0T7Z9</accession>
<dbReference type="PANTHER" id="PTHR10166">
    <property type="entry name" value="VOLTAGE-DEPENDENT CALCIUM CHANNEL SUBUNIT ALPHA-2/DELTA-RELATED"/>
    <property type="match status" value="1"/>
</dbReference>
<name>A0A2I0T7Z9_LIMLA</name>
<reference evidence="2" key="1">
    <citation type="submission" date="2017-11" db="EMBL/GenBank/DDBJ databases">
        <authorList>
            <person name="Lima N.C."/>
            <person name="Parody-Merino A.M."/>
            <person name="Battley P.F."/>
            <person name="Fidler A.E."/>
            <person name="Prosdocimi F."/>
        </authorList>
    </citation>
    <scope>NUCLEOTIDE SEQUENCE [LARGE SCALE GENOMIC DNA]</scope>
</reference>
<dbReference type="GO" id="GO:0005245">
    <property type="term" value="F:voltage-gated calcium channel activity"/>
    <property type="evidence" value="ECO:0007669"/>
    <property type="project" value="TreeGrafter"/>
</dbReference>
<evidence type="ECO:0000313" key="1">
    <source>
        <dbReference type="EMBL" id="PKU29916.1"/>
    </source>
</evidence>
<dbReference type="AlphaFoldDB" id="A0A2I0T7Z9"/>
<dbReference type="Proteomes" id="UP000233556">
    <property type="component" value="Unassembled WGS sequence"/>
</dbReference>
<evidence type="ECO:0000313" key="2">
    <source>
        <dbReference type="Proteomes" id="UP000233556"/>
    </source>
</evidence>
<protein>
    <submittedName>
        <fullName evidence="1">Uncharacterized protein</fullName>
    </submittedName>
</protein>
<organism evidence="1 2">
    <name type="scientific">Limosa lapponica baueri</name>
    <dbReference type="NCBI Taxonomy" id="1758121"/>
    <lineage>
        <taxon>Eukaryota</taxon>
        <taxon>Metazoa</taxon>
        <taxon>Chordata</taxon>
        <taxon>Craniata</taxon>
        <taxon>Vertebrata</taxon>
        <taxon>Euteleostomi</taxon>
        <taxon>Archelosauria</taxon>
        <taxon>Archosauria</taxon>
        <taxon>Dinosauria</taxon>
        <taxon>Saurischia</taxon>
        <taxon>Theropoda</taxon>
        <taxon>Coelurosauria</taxon>
        <taxon>Aves</taxon>
        <taxon>Neognathae</taxon>
        <taxon>Neoaves</taxon>
        <taxon>Charadriiformes</taxon>
        <taxon>Scolopacidae</taxon>
        <taxon>Limosa</taxon>
    </lineage>
</organism>
<sequence>MHPSLTRPYLLSEPPLHTDIIHYENIPKFELVRQNILSIPLGSQIITVPVNSSLSWHLNKLREVGKEAYNVSYAWKMFSVRNEVMATSHVTDEWMTQMEISSLNSYIVRRYIATPNGVLRIYPGSLMDKAFDPTRRQCEGVFMW</sequence>
<dbReference type="GO" id="GO:0005891">
    <property type="term" value="C:voltage-gated calcium channel complex"/>
    <property type="evidence" value="ECO:0007669"/>
    <property type="project" value="TreeGrafter"/>
</dbReference>
<dbReference type="EMBL" id="KZ515873">
    <property type="protein sequence ID" value="PKU29916.1"/>
    <property type="molecule type" value="Genomic_DNA"/>
</dbReference>
<dbReference type="InterPro" id="IPR051173">
    <property type="entry name" value="Ca_channel_alpha-2/delta"/>
</dbReference>
<dbReference type="OrthoDB" id="2150145at2759"/>